<name>A0ABX0XFY5_9BACT</name>
<evidence type="ECO:0000313" key="3">
    <source>
        <dbReference type="Proteomes" id="UP000770785"/>
    </source>
</evidence>
<dbReference type="Gene3D" id="1.10.260.160">
    <property type="match status" value="1"/>
</dbReference>
<dbReference type="PANTHER" id="PTHR34853:SF1">
    <property type="entry name" value="LIPASE 5"/>
    <property type="match status" value="1"/>
</dbReference>
<keyword evidence="1" id="KW-0732">Signal</keyword>
<gene>
    <name evidence="2" type="ORF">GGR27_003636</name>
</gene>
<reference evidence="2 3" key="1">
    <citation type="submission" date="2020-03" db="EMBL/GenBank/DDBJ databases">
        <title>Genomic Encyclopedia of Type Strains, Phase IV (KMG-IV): sequencing the most valuable type-strain genomes for metagenomic binning, comparative biology and taxonomic classification.</title>
        <authorList>
            <person name="Goeker M."/>
        </authorList>
    </citation>
    <scope>NUCLEOTIDE SEQUENCE [LARGE SCALE GENOMIC DNA]</scope>
    <source>
        <strain evidence="2 3">DSM 105096</strain>
    </source>
</reference>
<dbReference type="NCBIfam" id="TIGR04183">
    <property type="entry name" value="Por_Secre_tail"/>
    <property type="match status" value="1"/>
</dbReference>
<evidence type="ECO:0000313" key="2">
    <source>
        <dbReference type="EMBL" id="NJC28117.1"/>
    </source>
</evidence>
<keyword evidence="3" id="KW-1185">Reference proteome</keyword>
<dbReference type="Proteomes" id="UP000770785">
    <property type="component" value="Unassembled WGS sequence"/>
</dbReference>
<dbReference type="Gene3D" id="3.40.50.1820">
    <property type="entry name" value="alpha/beta hydrolase"/>
    <property type="match status" value="1"/>
</dbReference>
<proteinExistence type="predicted"/>
<dbReference type="PANTHER" id="PTHR34853">
    <property type="match status" value="1"/>
</dbReference>
<dbReference type="EMBL" id="JAATJH010000008">
    <property type="protein sequence ID" value="NJC28117.1"/>
    <property type="molecule type" value="Genomic_DNA"/>
</dbReference>
<dbReference type="InterPro" id="IPR026444">
    <property type="entry name" value="Secre_tail"/>
</dbReference>
<comment type="caution">
    <text evidence="2">The sequence shown here is derived from an EMBL/GenBank/DDBJ whole genome shotgun (WGS) entry which is preliminary data.</text>
</comment>
<accession>A0ABX0XFY5</accession>
<feature type="chain" id="PRO_5046914993" evidence="1">
    <location>
        <begin position="19"/>
        <end position="477"/>
    </location>
</feature>
<feature type="signal peptide" evidence="1">
    <location>
        <begin position="1"/>
        <end position="18"/>
    </location>
</feature>
<dbReference type="InterPro" id="IPR029058">
    <property type="entry name" value="AB_hydrolase_fold"/>
</dbReference>
<evidence type="ECO:0000256" key="1">
    <source>
        <dbReference type="SAM" id="SignalP"/>
    </source>
</evidence>
<sequence>MKQIFTSFLFLLAFQLSAQTYVNVEPQEGSLASILQIFLMRQFEYDVQNYKVTYNTTDVFGDSTVASGLLCIPTNRANTYPLGVYSHGTVDNREAVPSRTGVLERLLPQGMAATGIITVAPDYLGLGDNQGIHPYVHADSEASAGRDLLLAARQWMDEQNISYNDQLFLTGYSQGGHATQALHRDIQTNPGEDGFVVTAATHNSGPYSISDVMRETLFAEGQATLPGYIVYTYIAYDYVYDLFDDFSEIFEDKYIPNIDSFATGQIQLGRFNARLEQQLREDTASLSDLIREPILTQLRTDDPTSPTVIALQDNDTYDWAPEAPTVIYYCTADEQVPFRNAILADSVMRANGSTSVRLESGGPITHRSCATPAFTRSLNFFLQYIDVQLVSLGELTERTNISISPNPVRAGEVVNIQGLSNQALDYIIYDINGRVTGRGITAGNSRVDLPNNISAGVQILRVATGDGRSVVRRFVVK</sequence>
<protein>
    <submittedName>
        <fullName evidence="2">Uncharacterized protein</fullName>
    </submittedName>
</protein>
<dbReference type="RefSeq" id="WP_168039827.1">
    <property type="nucleotide sequence ID" value="NZ_JAATJH010000008.1"/>
</dbReference>
<organism evidence="2 3">
    <name type="scientific">Neolewinella antarctica</name>
    <dbReference type="NCBI Taxonomy" id="442734"/>
    <lineage>
        <taxon>Bacteria</taxon>
        <taxon>Pseudomonadati</taxon>
        <taxon>Bacteroidota</taxon>
        <taxon>Saprospiria</taxon>
        <taxon>Saprospirales</taxon>
        <taxon>Lewinellaceae</taxon>
        <taxon>Neolewinella</taxon>
    </lineage>
</organism>
<dbReference type="InterPro" id="IPR005152">
    <property type="entry name" value="Lipase_secreted"/>
</dbReference>
<dbReference type="SUPFAM" id="SSF53474">
    <property type="entry name" value="alpha/beta-Hydrolases"/>
    <property type="match status" value="1"/>
</dbReference>